<dbReference type="InterPro" id="IPR000515">
    <property type="entry name" value="MetI-like"/>
</dbReference>
<dbReference type="STRING" id="225345.CLCHR_34700"/>
<organism evidence="9 10">
    <name type="scientific">Clostridium chromiireducens</name>
    <dbReference type="NCBI Taxonomy" id="225345"/>
    <lineage>
        <taxon>Bacteria</taxon>
        <taxon>Bacillati</taxon>
        <taxon>Bacillota</taxon>
        <taxon>Clostridia</taxon>
        <taxon>Eubacteriales</taxon>
        <taxon>Clostridiaceae</taxon>
        <taxon>Clostridium</taxon>
    </lineage>
</organism>
<dbReference type="Proteomes" id="UP000191056">
    <property type="component" value="Unassembled WGS sequence"/>
</dbReference>
<keyword evidence="2 7" id="KW-0813">Transport</keyword>
<evidence type="ECO:0000256" key="3">
    <source>
        <dbReference type="ARBA" id="ARBA00022475"/>
    </source>
</evidence>
<evidence type="ECO:0000256" key="6">
    <source>
        <dbReference type="ARBA" id="ARBA00023136"/>
    </source>
</evidence>
<accession>A0A1V4IHL9</accession>
<feature type="transmembrane region" description="Helical" evidence="7">
    <location>
        <begin position="73"/>
        <end position="97"/>
    </location>
</feature>
<protein>
    <submittedName>
        <fullName evidence="9">L-arabinose transport system permease protein AraQ</fullName>
    </submittedName>
</protein>
<dbReference type="GO" id="GO:0055085">
    <property type="term" value="P:transmembrane transport"/>
    <property type="evidence" value="ECO:0007669"/>
    <property type="project" value="InterPro"/>
</dbReference>
<reference evidence="9 10" key="1">
    <citation type="submission" date="2017-03" db="EMBL/GenBank/DDBJ databases">
        <title>Genome sequence of Clostridium chromiireducens DSM 23318.</title>
        <authorList>
            <person name="Poehlein A."/>
            <person name="Daniel R."/>
        </authorList>
    </citation>
    <scope>NUCLEOTIDE SEQUENCE [LARGE SCALE GENOMIC DNA]</scope>
    <source>
        <strain evidence="9 10">DSM 23318</strain>
    </source>
</reference>
<feature type="transmembrane region" description="Helical" evidence="7">
    <location>
        <begin position="140"/>
        <end position="158"/>
    </location>
</feature>
<dbReference type="SUPFAM" id="SSF161098">
    <property type="entry name" value="MetI-like"/>
    <property type="match status" value="1"/>
</dbReference>
<evidence type="ECO:0000313" key="9">
    <source>
        <dbReference type="EMBL" id="OPJ59492.1"/>
    </source>
</evidence>
<feature type="domain" description="ABC transmembrane type-1" evidence="8">
    <location>
        <begin position="69"/>
        <end position="258"/>
    </location>
</feature>
<evidence type="ECO:0000256" key="2">
    <source>
        <dbReference type="ARBA" id="ARBA00022448"/>
    </source>
</evidence>
<feature type="transmembrane region" description="Helical" evidence="7">
    <location>
        <begin position="104"/>
        <end position="128"/>
    </location>
</feature>
<keyword evidence="5 7" id="KW-1133">Transmembrane helix</keyword>
<dbReference type="PANTHER" id="PTHR43744:SF8">
    <property type="entry name" value="SN-GLYCEROL-3-PHOSPHATE TRANSPORT SYSTEM PERMEASE PROTEIN UGPE"/>
    <property type="match status" value="1"/>
</dbReference>
<dbReference type="Gene3D" id="1.10.3720.10">
    <property type="entry name" value="MetI-like"/>
    <property type="match status" value="1"/>
</dbReference>
<dbReference type="CDD" id="cd06261">
    <property type="entry name" value="TM_PBP2"/>
    <property type="match status" value="1"/>
</dbReference>
<dbReference type="RefSeq" id="WP_079441092.1">
    <property type="nucleotide sequence ID" value="NZ_MZGT01000051.1"/>
</dbReference>
<keyword evidence="4 7" id="KW-0812">Transmembrane</keyword>
<proteinExistence type="inferred from homology"/>
<comment type="caution">
    <text evidence="9">The sequence shown here is derived from an EMBL/GenBank/DDBJ whole genome shotgun (WGS) entry which is preliminary data.</text>
</comment>
<evidence type="ECO:0000256" key="5">
    <source>
        <dbReference type="ARBA" id="ARBA00022989"/>
    </source>
</evidence>
<feature type="transmembrane region" description="Helical" evidence="7">
    <location>
        <begin position="179"/>
        <end position="201"/>
    </location>
</feature>
<feature type="transmembrane region" description="Helical" evidence="7">
    <location>
        <begin position="7"/>
        <end position="29"/>
    </location>
</feature>
<dbReference type="AlphaFoldDB" id="A0A1V4IHL9"/>
<comment type="subcellular location">
    <subcellularLocation>
        <location evidence="1 7">Cell membrane</location>
        <topology evidence="1 7">Multi-pass membrane protein</topology>
    </subcellularLocation>
</comment>
<keyword evidence="6 7" id="KW-0472">Membrane</keyword>
<dbReference type="InterPro" id="IPR035906">
    <property type="entry name" value="MetI-like_sf"/>
</dbReference>
<evidence type="ECO:0000256" key="1">
    <source>
        <dbReference type="ARBA" id="ARBA00004651"/>
    </source>
</evidence>
<keyword evidence="3" id="KW-1003">Cell membrane</keyword>
<evidence type="ECO:0000259" key="8">
    <source>
        <dbReference type="PROSITE" id="PS50928"/>
    </source>
</evidence>
<keyword evidence="10" id="KW-1185">Reference proteome</keyword>
<sequence length="273" mass="30266">MESKVKNLLLYSINILIGLIIIFPIIYAFSVSLMTQDEIFSFPPKLLPSSINLDNYKQAISSVPIFRFILNSFYISSVITIGQMVTSCLAAYAFSYFEFKGKGILFVLCLSTLMIPSESTIIANYLTIAKLGLTDTYTGLIIPFLASAMGIFLVRQFYLTIPKELKEASTIDGCSNFRFFINVLLPISRPVISALGVYTFLSTWNQYMWPLLVTNAPEKRTVQIGISMLQFAESQNIGLVFAGVIMIILPSIVIFIIGQKQLIKGITAGAVKG</sequence>
<dbReference type="PROSITE" id="PS50928">
    <property type="entry name" value="ABC_TM1"/>
    <property type="match status" value="1"/>
</dbReference>
<dbReference type="Pfam" id="PF00528">
    <property type="entry name" value="BPD_transp_1"/>
    <property type="match status" value="1"/>
</dbReference>
<evidence type="ECO:0000256" key="7">
    <source>
        <dbReference type="RuleBase" id="RU363032"/>
    </source>
</evidence>
<gene>
    <name evidence="9" type="primary">araQ_12</name>
    <name evidence="9" type="ORF">CLCHR_34700</name>
</gene>
<feature type="transmembrane region" description="Helical" evidence="7">
    <location>
        <begin position="237"/>
        <end position="257"/>
    </location>
</feature>
<comment type="similarity">
    <text evidence="7">Belongs to the binding-protein-dependent transport system permease family.</text>
</comment>
<dbReference type="OrthoDB" id="9787837at2"/>
<evidence type="ECO:0000313" key="10">
    <source>
        <dbReference type="Proteomes" id="UP000191056"/>
    </source>
</evidence>
<dbReference type="EMBL" id="MZGT01000051">
    <property type="protein sequence ID" value="OPJ59492.1"/>
    <property type="molecule type" value="Genomic_DNA"/>
</dbReference>
<evidence type="ECO:0000256" key="4">
    <source>
        <dbReference type="ARBA" id="ARBA00022692"/>
    </source>
</evidence>
<dbReference type="GO" id="GO:0005886">
    <property type="term" value="C:plasma membrane"/>
    <property type="evidence" value="ECO:0007669"/>
    <property type="project" value="UniProtKB-SubCell"/>
</dbReference>
<name>A0A1V4IHL9_9CLOT</name>
<dbReference type="PANTHER" id="PTHR43744">
    <property type="entry name" value="ABC TRANSPORTER PERMEASE PROTEIN MG189-RELATED-RELATED"/>
    <property type="match status" value="1"/>
</dbReference>